<dbReference type="Proteomes" id="UP000002601">
    <property type="component" value="Chromosome"/>
</dbReference>
<keyword evidence="2" id="KW-1185">Reference proteome</keyword>
<sequence>MKEIKAATLAALYPLETRRTIKNYAAFIQEHPDWLESGNSLLDYKRHKVNSIYSGAVKVGKRGVEVS</sequence>
<dbReference type="eggNOG" id="ENOG5031JHP">
    <property type="taxonomic scope" value="Bacteria"/>
</dbReference>
<dbReference type="EMBL" id="CP001649">
    <property type="protein sequence ID" value="ACS80413.1"/>
    <property type="molecule type" value="Genomic_DNA"/>
</dbReference>
<evidence type="ECO:0000313" key="2">
    <source>
        <dbReference type="Proteomes" id="UP000002601"/>
    </source>
</evidence>
<name>C6BXA7_MARSD</name>
<dbReference type="HOGENOM" id="CLU_2805375_0_0_7"/>
<proteinExistence type="predicted"/>
<evidence type="ECO:0000313" key="1">
    <source>
        <dbReference type="EMBL" id="ACS80413.1"/>
    </source>
</evidence>
<dbReference type="KEGG" id="dsa:Desal_2357"/>
<gene>
    <name evidence="1" type="ordered locus">Desal_2357</name>
</gene>
<organism evidence="1 2">
    <name type="scientific">Maridesulfovibrio salexigens (strain ATCC 14822 / DSM 2638 / NCIMB 8403 / VKM B-1763)</name>
    <name type="common">Desulfovibrio salexigens</name>
    <dbReference type="NCBI Taxonomy" id="526222"/>
    <lineage>
        <taxon>Bacteria</taxon>
        <taxon>Pseudomonadati</taxon>
        <taxon>Thermodesulfobacteriota</taxon>
        <taxon>Desulfovibrionia</taxon>
        <taxon>Desulfovibrionales</taxon>
        <taxon>Desulfovibrionaceae</taxon>
        <taxon>Maridesulfovibrio</taxon>
    </lineage>
</organism>
<dbReference type="OrthoDB" id="5459889at2"/>
<dbReference type="STRING" id="526222.Desal_2357"/>
<dbReference type="RefSeq" id="WP_015852229.1">
    <property type="nucleotide sequence ID" value="NC_012881.1"/>
</dbReference>
<protein>
    <submittedName>
        <fullName evidence="1">Uncharacterized protein</fullName>
    </submittedName>
</protein>
<reference evidence="1 2" key="1">
    <citation type="submission" date="2009-06" db="EMBL/GenBank/DDBJ databases">
        <title>Complete sequence of Desulfovibrio salexigens DSM 2638.</title>
        <authorList>
            <consortium name="US DOE Joint Genome Institute"/>
            <person name="Lucas S."/>
            <person name="Copeland A."/>
            <person name="Lapidus A."/>
            <person name="Glavina del Rio T."/>
            <person name="Tice H."/>
            <person name="Bruce D."/>
            <person name="Goodwin L."/>
            <person name="Pitluck S."/>
            <person name="Munk A.C."/>
            <person name="Brettin T."/>
            <person name="Detter J.C."/>
            <person name="Han C."/>
            <person name="Tapia R."/>
            <person name="Larimer F."/>
            <person name="Land M."/>
            <person name="Hauser L."/>
            <person name="Kyrpides N."/>
            <person name="Anderson I."/>
            <person name="Wall J.D."/>
            <person name="Arkin A.P."/>
            <person name="Dehal P."/>
            <person name="Chivian D."/>
            <person name="Giles B."/>
            <person name="Hazen T.C."/>
        </authorList>
    </citation>
    <scope>NUCLEOTIDE SEQUENCE [LARGE SCALE GENOMIC DNA]</scope>
    <source>
        <strain evidence="2">ATCC 14822 / DSM 2638 / NCIMB 8403 / VKM B-1763</strain>
    </source>
</reference>
<dbReference type="AlphaFoldDB" id="C6BXA7"/>
<accession>C6BXA7</accession>